<dbReference type="SUPFAM" id="SSF49265">
    <property type="entry name" value="Fibronectin type III"/>
    <property type="match status" value="1"/>
</dbReference>
<dbReference type="SMART" id="SM00404">
    <property type="entry name" value="PTPc_motif"/>
    <property type="match status" value="1"/>
</dbReference>
<protein>
    <recommendedName>
        <fullName evidence="14">Protein-tyrosine-phosphatase</fullName>
    </recommendedName>
</protein>
<dbReference type="InterPro" id="IPR000387">
    <property type="entry name" value="Tyr_Pase_dom"/>
</dbReference>
<dbReference type="InterPro" id="IPR029021">
    <property type="entry name" value="Prot-tyrosine_phosphatase-like"/>
</dbReference>
<evidence type="ECO:0000259" key="10">
    <source>
        <dbReference type="PROSITE" id="PS50056"/>
    </source>
</evidence>
<feature type="compositionally biased region" description="Polar residues" evidence="7">
    <location>
        <begin position="823"/>
        <end position="832"/>
    </location>
</feature>
<evidence type="ECO:0000256" key="6">
    <source>
        <dbReference type="ARBA" id="ARBA00051722"/>
    </source>
</evidence>
<dbReference type="SMART" id="SM00194">
    <property type="entry name" value="PTPc"/>
    <property type="match status" value="2"/>
</dbReference>
<name>A0ABD0S8L8_LOXSC</name>
<feature type="domain" description="Fibronectin type-III" evidence="11">
    <location>
        <begin position="322"/>
        <end position="431"/>
    </location>
</feature>
<evidence type="ECO:0000256" key="2">
    <source>
        <dbReference type="ARBA" id="ARBA00022729"/>
    </source>
</evidence>
<keyword evidence="5" id="KW-0472">Membrane</keyword>
<feature type="compositionally biased region" description="Basic residues" evidence="7">
    <location>
        <begin position="142"/>
        <end position="157"/>
    </location>
</feature>
<dbReference type="InterPro" id="IPR003595">
    <property type="entry name" value="Tyr_Pase_cat"/>
</dbReference>
<dbReference type="Proteomes" id="UP001549921">
    <property type="component" value="Unassembled WGS sequence"/>
</dbReference>
<dbReference type="GO" id="GO:0048666">
    <property type="term" value="P:neuron development"/>
    <property type="evidence" value="ECO:0007669"/>
    <property type="project" value="UniProtKB-ARBA"/>
</dbReference>
<evidence type="ECO:0000256" key="1">
    <source>
        <dbReference type="ARBA" id="ARBA00004167"/>
    </source>
</evidence>
<dbReference type="PANTHER" id="PTHR19134">
    <property type="entry name" value="RECEPTOR-TYPE TYROSINE-PROTEIN PHOSPHATASE"/>
    <property type="match status" value="1"/>
</dbReference>
<keyword evidence="2 8" id="KW-0732">Signal</keyword>
<feature type="compositionally biased region" description="Polar residues" evidence="7">
    <location>
        <begin position="994"/>
        <end position="1009"/>
    </location>
</feature>
<feature type="region of interest" description="Disordered" evidence="7">
    <location>
        <begin position="1280"/>
        <end position="1325"/>
    </location>
</feature>
<dbReference type="InterPro" id="IPR016130">
    <property type="entry name" value="Tyr_Pase_AS"/>
</dbReference>
<dbReference type="InterPro" id="IPR036116">
    <property type="entry name" value="FN3_sf"/>
</dbReference>
<feature type="domain" description="Tyrosine-protein phosphatase" evidence="9">
    <location>
        <begin position="1141"/>
        <end position="1328"/>
    </location>
</feature>
<evidence type="ECO:0000313" key="12">
    <source>
        <dbReference type="EMBL" id="KAL0810036.1"/>
    </source>
</evidence>
<accession>A0ABD0S8L8</accession>
<feature type="compositionally biased region" description="Basic and acidic residues" evidence="7">
    <location>
        <begin position="1047"/>
        <end position="1067"/>
    </location>
</feature>
<dbReference type="InterPro" id="IPR050348">
    <property type="entry name" value="Protein-Tyr_Phosphatase"/>
</dbReference>
<feature type="domain" description="Tyrosine specific protein phosphatases" evidence="10">
    <location>
        <begin position="871"/>
        <end position="938"/>
    </location>
</feature>
<feature type="compositionally biased region" description="Pro residues" evidence="7">
    <location>
        <begin position="1405"/>
        <end position="1414"/>
    </location>
</feature>
<feature type="region of interest" description="Disordered" evidence="7">
    <location>
        <begin position="1358"/>
        <end position="1416"/>
    </location>
</feature>
<dbReference type="SMART" id="SM00060">
    <property type="entry name" value="FN3"/>
    <property type="match status" value="2"/>
</dbReference>
<feature type="compositionally biased region" description="Polar residues" evidence="7">
    <location>
        <begin position="1018"/>
        <end position="1040"/>
    </location>
</feature>
<feature type="compositionally biased region" description="Basic and acidic residues" evidence="7">
    <location>
        <begin position="158"/>
        <end position="168"/>
    </location>
</feature>
<dbReference type="Gene3D" id="3.90.190.10">
    <property type="entry name" value="Protein tyrosine phosphatase superfamily"/>
    <property type="match status" value="2"/>
</dbReference>
<dbReference type="PANTHER" id="PTHR19134:SF540">
    <property type="entry name" value="TYROSINE-PROTEIN PHOSPHATASE 99A"/>
    <property type="match status" value="1"/>
</dbReference>
<evidence type="ECO:0000259" key="11">
    <source>
        <dbReference type="PROSITE" id="PS50853"/>
    </source>
</evidence>
<dbReference type="GO" id="GO:0009653">
    <property type="term" value="P:anatomical structure morphogenesis"/>
    <property type="evidence" value="ECO:0007669"/>
    <property type="project" value="UniProtKB-ARBA"/>
</dbReference>
<dbReference type="Pfam" id="PF00102">
    <property type="entry name" value="Y_phosphatase"/>
    <property type="match status" value="3"/>
</dbReference>
<dbReference type="EMBL" id="JBEDNZ010000027">
    <property type="protein sequence ID" value="KAL0810036.1"/>
    <property type="molecule type" value="Genomic_DNA"/>
</dbReference>
<evidence type="ECO:0000313" key="13">
    <source>
        <dbReference type="Proteomes" id="UP001549921"/>
    </source>
</evidence>
<dbReference type="CDD" id="cd00063">
    <property type="entry name" value="FN3"/>
    <property type="match status" value="2"/>
</dbReference>
<feature type="compositionally biased region" description="Basic and acidic residues" evidence="7">
    <location>
        <begin position="1296"/>
        <end position="1312"/>
    </location>
</feature>
<dbReference type="InterPro" id="IPR000242">
    <property type="entry name" value="PTP_cat"/>
</dbReference>
<evidence type="ECO:0000256" key="5">
    <source>
        <dbReference type="ARBA" id="ARBA00023136"/>
    </source>
</evidence>
<proteinExistence type="predicted"/>
<dbReference type="PROSITE" id="PS50055">
    <property type="entry name" value="TYR_PHOSPHATASE_PTP"/>
    <property type="match status" value="2"/>
</dbReference>
<gene>
    <name evidence="12" type="ORF">ABMA28_010857</name>
</gene>
<feature type="domain" description="Tyrosine-protein phosphatase" evidence="9">
    <location>
        <begin position="567"/>
        <end position="947"/>
    </location>
</feature>
<feature type="region of interest" description="Disordered" evidence="7">
    <location>
        <begin position="521"/>
        <end position="545"/>
    </location>
</feature>
<reference evidence="12 13" key="1">
    <citation type="submission" date="2024-06" db="EMBL/GenBank/DDBJ databases">
        <title>A chromosome-level genome assembly of beet webworm, Loxostege sticticalis.</title>
        <authorList>
            <person name="Zhang Y."/>
        </authorList>
    </citation>
    <scope>NUCLEOTIDE SEQUENCE [LARGE SCALE GENOMIC DNA]</scope>
    <source>
        <strain evidence="12">AQ028</strain>
        <tissue evidence="12">Male pupae</tissue>
    </source>
</reference>
<keyword evidence="3" id="KW-0378">Hydrolase</keyword>
<dbReference type="GO" id="GO:0004725">
    <property type="term" value="F:protein tyrosine phosphatase activity"/>
    <property type="evidence" value="ECO:0007669"/>
    <property type="project" value="UniProtKB-EC"/>
</dbReference>
<sequence length="1628" mass="180727">MYFPCSLGAIFIVFILCVHCVSAANDNENREIYVPSAPQNLAVNVVKSTEIHLSWAPPAHRLALPAQEKKPTNPDEEFAVLPKKKIEHQSDEPVNDVIGPNDQSDSPEKLKDFEYATYNLYKNDKPKYNDDYSSSDMMMNSYRKKREGRSHRHRKRRQENGTDSKGIDIETTGDVETHQALDIGNPIDMVKKSFTPSRTHIDTTQIAYVLYYEQGGPRLDITTVNSVQSSSDVKNNNYFSSDLGMETLEERSTKNLTLVNTSGIKNTKVVGFRLKNLKPFTPYKIWVRAFFKFPLDGVMSSDLLERLSNKSEPVYVLTDVMPPSAPKILNLTCDMPKRTLYLQWRQPTEFNNSLDQYVVTLRKIPELQPRTRLTLPTNKNDIETTISVEVELWNVTRYEVKIYAVTMSVARPNVLINGSESPPEEVSSEWCAAHSEAMSPGNAPVASGGVHTAALFAIAPIALLAAVGVALVYWRCRSRLSKCVSAVYNYLEEGGERAARAPLNAYKKPVVNCSPLRSCASGGTANESTCEPPAKPPRMAGPHHPAVSAKDFPAHVAGLHADGDIGFSKEYEIVVARSAALGHTSHHSHRPENRLKNRYLNITAYDHSRVCVSAGGRCGAAGCVGAGRGAACDYVNANFIDGMLPQLHPHALRRIRRKLDRLRRPQRQPSTKPVKPPPNLAEGIESAFLNIEFSGIVESDEQNDDSDSDHSDDDCELDDVYVDIDGVPTRVKLEWLIWRRRYIATQGPTPATLDAFWRMIWQHRVHTIVMITNLVERGRRKCDMYWPGGGRGSAAQFGGVHVTLLHEDVRAAYTVRHMRVRLNASSQPSPQDKTSDASSGSSDGTGYRSIAQYHYTVWPDHGTPRHPLAVLPFVRAAAADPGTVLVHCSAGVGRTGTYIVLDAQLNQLKLTGTLSPLGFLCRARTQRNHLVQTEEQYVFVHDALLEHVRSGNTEVEFPKAREYLVKLLQPITEDELAVLDLNANKKSVDDLTNGMENGDTSSIKSNQAECSEKDIVENGSQMSRENGSQMSRENGSQVSSRIDLDDDQSKSECSGRDATEGESETKEVLVNGEETEGVYDLAPRSTDTYSKKMMAYNNMNDEEKEEMRRVNRAENYALLERMRSLANRHHPYQGPPPVNLLEKQFLLITRSCVEPSVCSRAAHNAGKNRPSGVLPSDAARVMLVPKPGVEGSEYVNASWVCGRRRLREYAVAQHPTAASAPDLWRLLWDHTAQLVLTLSDTQNDPECEIFWPTEEEKELFVANFRASFVSKDTYVAYRKSERKTPVETPVEPETNGYRRQESSDCADDERLIPENGSPVNDAEPAYRFDRTELRLERLSSGNRDLSARKSIANGDLFSSLSETKKNGPKSPRSPSKMSLKNFKLSSPTKFKFPDWGSRAAGSPPDTAPPPPPVAPSLTVEEEAELRRPCYMFEKVDRVPDSIPSDRIIEVTNVSVHSLQDDYQLSVKFIKCSGWLDGHTTEYKAGNPDENEFVRAVKEAASDGEREAAIDMLIQPYRDSFALVEFVAGCQMEYKNGPVVVVDKYGGSKAMSFCTLSAACGGARDHNAHDPSAEFRPPGDDAASLYTCCALAAHARCHAGHAPHAHAALLAQYCALAAYGPQLAPPAHR</sequence>
<comment type="catalytic activity">
    <reaction evidence="6">
        <text>O-phospho-L-tyrosyl-[protein] + H2O = L-tyrosyl-[protein] + phosphate</text>
        <dbReference type="Rhea" id="RHEA:10684"/>
        <dbReference type="Rhea" id="RHEA-COMP:10136"/>
        <dbReference type="Rhea" id="RHEA-COMP:20101"/>
        <dbReference type="ChEBI" id="CHEBI:15377"/>
        <dbReference type="ChEBI" id="CHEBI:43474"/>
        <dbReference type="ChEBI" id="CHEBI:46858"/>
        <dbReference type="ChEBI" id="CHEBI:61978"/>
        <dbReference type="EC" id="3.1.3.48"/>
    </reaction>
</comment>
<dbReference type="InterPro" id="IPR013783">
    <property type="entry name" value="Ig-like_fold"/>
</dbReference>
<feature type="region of interest" description="Disordered" evidence="7">
    <location>
        <begin position="84"/>
        <end position="109"/>
    </location>
</feature>
<dbReference type="Gene3D" id="2.60.40.10">
    <property type="entry name" value="Immunoglobulins"/>
    <property type="match status" value="1"/>
</dbReference>
<evidence type="ECO:0000259" key="9">
    <source>
        <dbReference type="PROSITE" id="PS50055"/>
    </source>
</evidence>
<keyword evidence="4" id="KW-0904">Protein phosphatase</keyword>
<evidence type="ECO:0000256" key="7">
    <source>
        <dbReference type="SAM" id="MobiDB-lite"/>
    </source>
</evidence>
<evidence type="ECO:0000256" key="4">
    <source>
        <dbReference type="ARBA" id="ARBA00022912"/>
    </source>
</evidence>
<evidence type="ECO:0000256" key="8">
    <source>
        <dbReference type="SAM" id="SignalP"/>
    </source>
</evidence>
<dbReference type="GO" id="GO:0016020">
    <property type="term" value="C:membrane"/>
    <property type="evidence" value="ECO:0007669"/>
    <property type="project" value="UniProtKB-SubCell"/>
</dbReference>
<feature type="region of interest" description="Disordered" evidence="7">
    <location>
        <begin position="823"/>
        <end position="844"/>
    </location>
</feature>
<dbReference type="SUPFAM" id="SSF52799">
    <property type="entry name" value="(Phosphotyrosine protein) phosphatases II"/>
    <property type="match status" value="2"/>
</dbReference>
<feature type="region of interest" description="Disordered" evidence="7">
    <location>
        <begin position="988"/>
        <end position="1075"/>
    </location>
</feature>
<dbReference type="PROSITE" id="PS00383">
    <property type="entry name" value="TYR_PHOSPHATASE_1"/>
    <property type="match status" value="1"/>
</dbReference>
<feature type="signal peptide" evidence="8">
    <location>
        <begin position="1"/>
        <end position="23"/>
    </location>
</feature>
<feature type="compositionally biased region" description="Polar residues" evidence="7">
    <location>
        <begin position="1372"/>
        <end position="1388"/>
    </location>
</feature>
<evidence type="ECO:0008006" key="14">
    <source>
        <dbReference type="Google" id="ProtNLM"/>
    </source>
</evidence>
<organism evidence="12 13">
    <name type="scientific">Loxostege sticticalis</name>
    <name type="common">Beet webworm moth</name>
    <dbReference type="NCBI Taxonomy" id="481309"/>
    <lineage>
        <taxon>Eukaryota</taxon>
        <taxon>Metazoa</taxon>
        <taxon>Ecdysozoa</taxon>
        <taxon>Arthropoda</taxon>
        <taxon>Hexapoda</taxon>
        <taxon>Insecta</taxon>
        <taxon>Pterygota</taxon>
        <taxon>Neoptera</taxon>
        <taxon>Endopterygota</taxon>
        <taxon>Lepidoptera</taxon>
        <taxon>Glossata</taxon>
        <taxon>Ditrysia</taxon>
        <taxon>Pyraloidea</taxon>
        <taxon>Crambidae</taxon>
        <taxon>Pyraustinae</taxon>
        <taxon>Loxostege</taxon>
    </lineage>
</organism>
<dbReference type="PRINTS" id="PR00700">
    <property type="entry name" value="PRTYPHPHTASE"/>
</dbReference>
<comment type="caution">
    <text evidence="12">The sequence shown here is derived from an EMBL/GenBank/DDBJ whole genome shotgun (WGS) entry which is preliminary data.</text>
</comment>
<dbReference type="PROSITE" id="PS50853">
    <property type="entry name" value="FN3"/>
    <property type="match status" value="1"/>
</dbReference>
<evidence type="ECO:0000256" key="3">
    <source>
        <dbReference type="ARBA" id="ARBA00022801"/>
    </source>
</evidence>
<dbReference type="InterPro" id="IPR003961">
    <property type="entry name" value="FN3_dom"/>
</dbReference>
<comment type="subcellular location">
    <subcellularLocation>
        <location evidence="1">Membrane</location>
        <topology evidence="1">Single-pass membrane protein</topology>
    </subcellularLocation>
</comment>
<dbReference type="PROSITE" id="PS50056">
    <property type="entry name" value="TYR_PHOSPHATASE_2"/>
    <property type="match status" value="1"/>
</dbReference>
<feature type="region of interest" description="Disordered" evidence="7">
    <location>
        <begin position="660"/>
        <end position="680"/>
    </location>
</feature>
<feature type="chain" id="PRO_5044756266" description="Protein-tyrosine-phosphatase" evidence="8">
    <location>
        <begin position="24"/>
        <end position="1628"/>
    </location>
</feature>
<feature type="region of interest" description="Disordered" evidence="7">
    <location>
        <begin position="142"/>
        <end position="169"/>
    </location>
</feature>